<dbReference type="InterPro" id="IPR008949">
    <property type="entry name" value="Isoprenoid_synthase_dom_sf"/>
</dbReference>
<dbReference type="InterPro" id="IPR000092">
    <property type="entry name" value="Polyprenyl_synt"/>
</dbReference>
<comment type="caution">
    <text evidence="4">The sequence shown here is derived from an EMBL/GenBank/DDBJ whole genome shotgun (WGS) entry which is preliminary data.</text>
</comment>
<comment type="similarity">
    <text evidence="3">Belongs to the FPP/GGPP synthase family.</text>
</comment>
<dbReference type="InterPro" id="IPR033749">
    <property type="entry name" value="Polyprenyl_synt_CS"/>
</dbReference>
<reference evidence="4" key="1">
    <citation type="submission" date="2021-01" db="EMBL/GenBank/DDBJ databases">
        <title>Whole genome shotgun sequence of Rhizocola hellebori NBRC 109834.</title>
        <authorList>
            <person name="Komaki H."/>
            <person name="Tamura T."/>
        </authorList>
    </citation>
    <scope>NUCLEOTIDE SEQUENCE</scope>
    <source>
        <strain evidence="4">NBRC 109834</strain>
    </source>
</reference>
<keyword evidence="3" id="KW-0808">Transferase</keyword>
<evidence type="ECO:0000313" key="4">
    <source>
        <dbReference type="EMBL" id="GIH06193.1"/>
    </source>
</evidence>
<dbReference type="AlphaFoldDB" id="A0A8J3VHR3"/>
<dbReference type="SFLD" id="SFLDS00005">
    <property type="entry name" value="Isoprenoid_Synthase_Type_I"/>
    <property type="match status" value="1"/>
</dbReference>
<accession>A0A8J3VHR3</accession>
<dbReference type="CDD" id="cd00685">
    <property type="entry name" value="Trans_IPPS_HT"/>
    <property type="match status" value="1"/>
</dbReference>
<keyword evidence="5" id="KW-1185">Reference proteome</keyword>
<dbReference type="SFLD" id="SFLDG01017">
    <property type="entry name" value="Polyprenyl_Transferase_Like"/>
    <property type="match status" value="1"/>
</dbReference>
<dbReference type="SUPFAM" id="SSF48576">
    <property type="entry name" value="Terpenoid synthases"/>
    <property type="match status" value="1"/>
</dbReference>
<sequence>MTAAEVTSPKAIALQALDRARLLTEPSLREAVDTLPGSIRHLVGYQFGWWNATGRTERVAAGKALRPTMVLLAAEAAGADATAAIPAAVAVELVHNFSLVHDDVMDGDAMRRHRPTVWKVFGIGSAILAGDAMLNLAHEVLADSGHRHATEGSRMLSAAVTELLEGQCDDLAFEQRDDVQLAECLRMARRKTGALLECGTGLGALFGDGSAIQIERLRSFGGELGLAFQFVDDVLGIWGHESRTGKPVHSDLRSRKKSLPVVAVLSSGSPAGRKLAQAYQDGRKLTDEDVAMLADLIDSAGGRDWCLTQASALLERAMASLHAAAPAARLEELRALASFVADRDR</sequence>
<dbReference type="PROSITE" id="PS00723">
    <property type="entry name" value="POLYPRENYL_SYNTHASE_1"/>
    <property type="match status" value="1"/>
</dbReference>
<dbReference type="GO" id="GO:0008299">
    <property type="term" value="P:isoprenoid biosynthetic process"/>
    <property type="evidence" value="ECO:0007669"/>
    <property type="project" value="InterPro"/>
</dbReference>
<dbReference type="RefSeq" id="WP_203910015.1">
    <property type="nucleotide sequence ID" value="NZ_BONY01000025.1"/>
</dbReference>
<name>A0A8J3VHR3_9ACTN</name>
<protein>
    <submittedName>
        <fullName evidence="4">Dimethylallyltransferase</fullName>
    </submittedName>
</protein>
<evidence type="ECO:0000313" key="5">
    <source>
        <dbReference type="Proteomes" id="UP000612899"/>
    </source>
</evidence>
<dbReference type="EMBL" id="BONY01000025">
    <property type="protein sequence ID" value="GIH06193.1"/>
    <property type="molecule type" value="Genomic_DNA"/>
</dbReference>
<keyword evidence="1" id="KW-0479">Metal-binding</keyword>
<evidence type="ECO:0000256" key="1">
    <source>
        <dbReference type="ARBA" id="ARBA00022723"/>
    </source>
</evidence>
<organism evidence="4 5">
    <name type="scientific">Rhizocola hellebori</name>
    <dbReference type="NCBI Taxonomy" id="1392758"/>
    <lineage>
        <taxon>Bacteria</taxon>
        <taxon>Bacillati</taxon>
        <taxon>Actinomycetota</taxon>
        <taxon>Actinomycetes</taxon>
        <taxon>Micromonosporales</taxon>
        <taxon>Micromonosporaceae</taxon>
        <taxon>Rhizocola</taxon>
    </lineage>
</organism>
<dbReference type="PANTHER" id="PTHR12001">
    <property type="entry name" value="GERANYLGERANYL PYROPHOSPHATE SYNTHASE"/>
    <property type="match status" value="1"/>
</dbReference>
<dbReference type="Gene3D" id="1.10.600.10">
    <property type="entry name" value="Farnesyl Diphosphate Synthase"/>
    <property type="match status" value="1"/>
</dbReference>
<dbReference type="Proteomes" id="UP000612899">
    <property type="component" value="Unassembled WGS sequence"/>
</dbReference>
<dbReference type="PANTHER" id="PTHR12001:SF86">
    <property type="entry name" value="GERANYLGERANYL DIPHOSPHATE SYNTHASE"/>
    <property type="match status" value="1"/>
</dbReference>
<evidence type="ECO:0000256" key="2">
    <source>
        <dbReference type="ARBA" id="ARBA00022842"/>
    </source>
</evidence>
<dbReference type="GO" id="GO:0004659">
    <property type="term" value="F:prenyltransferase activity"/>
    <property type="evidence" value="ECO:0007669"/>
    <property type="project" value="InterPro"/>
</dbReference>
<keyword evidence="2" id="KW-0460">Magnesium</keyword>
<dbReference type="Pfam" id="PF00348">
    <property type="entry name" value="polyprenyl_synt"/>
    <property type="match status" value="1"/>
</dbReference>
<evidence type="ECO:0000256" key="3">
    <source>
        <dbReference type="RuleBase" id="RU004466"/>
    </source>
</evidence>
<dbReference type="GO" id="GO:0046872">
    <property type="term" value="F:metal ion binding"/>
    <property type="evidence" value="ECO:0007669"/>
    <property type="project" value="UniProtKB-KW"/>
</dbReference>
<gene>
    <name evidence="4" type="ORF">Rhe02_42600</name>
</gene>
<proteinExistence type="inferred from homology"/>